<proteinExistence type="predicted"/>
<comment type="caution">
    <text evidence="1">The sequence shown here is derived from an EMBL/GenBank/DDBJ whole genome shotgun (WGS) entry which is preliminary data.</text>
</comment>
<reference evidence="1" key="1">
    <citation type="journal article" date="2015" name="Nature">
        <title>Complex archaea that bridge the gap between prokaryotes and eukaryotes.</title>
        <authorList>
            <person name="Spang A."/>
            <person name="Saw J.H."/>
            <person name="Jorgensen S.L."/>
            <person name="Zaremba-Niedzwiedzka K."/>
            <person name="Martijn J."/>
            <person name="Lind A.E."/>
            <person name="van Eijk R."/>
            <person name="Schleper C."/>
            <person name="Guy L."/>
            <person name="Ettema T.J."/>
        </authorList>
    </citation>
    <scope>NUCLEOTIDE SEQUENCE</scope>
</reference>
<name>A0A0F8X8X5_9ZZZZ</name>
<dbReference type="EMBL" id="LAZR01060644">
    <property type="protein sequence ID" value="KKK65258.1"/>
    <property type="molecule type" value="Genomic_DNA"/>
</dbReference>
<sequence length="105" mass="12590">MMRQWLISKIPTWVLIYLVSRNYRLRQAGCKRDGWYWADLEISRRDIVLCPNCFNQIDFAERCPFCYPPVLGPKKPVGIPEWLAKEPESYGYKDEPDDRFRDKDD</sequence>
<gene>
    <name evidence="1" type="ORF">LCGC14_2975980</name>
</gene>
<accession>A0A0F8X8X5</accession>
<organism evidence="1">
    <name type="scientific">marine sediment metagenome</name>
    <dbReference type="NCBI Taxonomy" id="412755"/>
    <lineage>
        <taxon>unclassified sequences</taxon>
        <taxon>metagenomes</taxon>
        <taxon>ecological metagenomes</taxon>
    </lineage>
</organism>
<dbReference type="AlphaFoldDB" id="A0A0F8X8X5"/>
<evidence type="ECO:0000313" key="1">
    <source>
        <dbReference type="EMBL" id="KKK65258.1"/>
    </source>
</evidence>
<protein>
    <submittedName>
        <fullName evidence="1">Uncharacterized protein</fullName>
    </submittedName>
</protein>